<feature type="region of interest" description="Disordered" evidence="9">
    <location>
        <begin position="1"/>
        <end position="21"/>
    </location>
</feature>
<evidence type="ECO:0000256" key="3">
    <source>
        <dbReference type="ARBA" id="ARBA00012426"/>
    </source>
</evidence>
<dbReference type="Gene3D" id="3.50.20.10">
    <property type="entry name" value="Pyruvoyl-Dependent Histidine Decarboxylase, subunit B"/>
    <property type="match status" value="1"/>
</dbReference>
<evidence type="ECO:0000256" key="5">
    <source>
        <dbReference type="ARBA" id="ARBA00022793"/>
    </source>
</evidence>
<dbReference type="PANTHER" id="PTHR40438">
    <property type="entry name" value="PYRUVOYL-DEPENDENT ARGININE DECARBOXYLASE"/>
    <property type="match status" value="1"/>
</dbReference>
<keyword evidence="7" id="KW-0670">Pyruvate</keyword>
<evidence type="ECO:0000313" key="10">
    <source>
        <dbReference type="EMBL" id="PPJ26395.1"/>
    </source>
</evidence>
<comment type="catalytic activity">
    <reaction evidence="8">
        <text>L-arginine + H(+) = agmatine + CO2</text>
        <dbReference type="Rhea" id="RHEA:17641"/>
        <dbReference type="ChEBI" id="CHEBI:15378"/>
        <dbReference type="ChEBI" id="CHEBI:16526"/>
        <dbReference type="ChEBI" id="CHEBI:32682"/>
        <dbReference type="ChEBI" id="CHEBI:58145"/>
        <dbReference type="EC" id="4.1.1.19"/>
    </reaction>
</comment>
<dbReference type="EC" id="4.1.1.19" evidence="3"/>
<evidence type="ECO:0000256" key="1">
    <source>
        <dbReference type="ARBA" id="ARBA00001928"/>
    </source>
</evidence>
<gene>
    <name evidence="10" type="ORF">C5F51_19655</name>
</gene>
<dbReference type="AlphaFoldDB" id="A0A2S6A3M8"/>
<evidence type="ECO:0000256" key="4">
    <source>
        <dbReference type="ARBA" id="ARBA00014727"/>
    </source>
</evidence>
<dbReference type="RefSeq" id="WP_104363743.1">
    <property type="nucleotide sequence ID" value="NZ_JADLQW010000017.1"/>
</dbReference>
<comment type="caution">
    <text evidence="10">The sequence shown here is derived from an EMBL/GenBank/DDBJ whole genome shotgun (WGS) entry which is preliminary data.</text>
</comment>
<keyword evidence="11" id="KW-1185">Reference proteome</keyword>
<evidence type="ECO:0000313" key="11">
    <source>
        <dbReference type="Proteomes" id="UP000238356"/>
    </source>
</evidence>
<dbReference type="GO" id="GO:0006527">
    <property type="term" value="P:L-arginine catabolic process"/>
    <property type="evidence" value="ECO:0007669"/>
    <property type="project" value="InterPro"/>
</dbReference>
<evidence type="ECO:0000256" key="7">
    <source>
        <dbReference type="ARBA" id="ARBA00023317"/>
    </source>
</evidence>
<dbReference type="EMBL" id="PSZD01000012">
    <property type="protein sequence ID" value="PPJ26395.1"/>
    <property type="molecule type" value="Genomic_DNA"/>
</dbReference>
<evidence type="ECO:0000256" key="8">
    <source>
        <dbReference type="ARBA" id="ARBA00049309"/>
    </source>
</evidence>
<accession>A0A2S6A3M8</accession>
<reference evidence="10 11" key="1">
    <citation type="submission" date="2018-02" db="EMBL/GenBank/DDBJ databases">
        <title>8 Nocardia nova and 1 Nocardia cyriacigeorgica strain used for evolution to TMP-SMX.</title>
        <authorList>
            <person name="Mehta H."/>
            <person name="Weng J."/>
            <person name="Shamoo Y."/>
        </authorList>
    </citation>
    <scope>NUCLEOTIDE SEQUENCE [LARGE SCALE GENOMIC DNA]</scope>
    <source>
        <strain evidence="10 11">BAA2227</strain>
    </source>
</reference>
<dbReference type="SUPFAM" id="SSF56271">
    <property type="entry name" value="Pyruvoyl-dependent histidine and arginine decarboxylases"/>
    <property type="match status" value="1"/>
</dbReference>
<name>A0A2S6A3M8_9NOCA</name>
<keyword evidence="5" id="KW-0210">Decarboxylase</keyword>
<dbReference type="SFLD" id="SFLDS00055">
    <property type="entry name" value="Pyruvoyl-Dependent_Histidine/A"/>
    <property type="match status" value="1"/>
</dbReference>
<evidence type="ECO:0000256" key="9">
    <source>
        <dbReference type="SAM" id="MobiDB-lite"/>
    </source>
</evidence>
<feature type="compositionally biased region" description="Basic and acidic residues" evidence="9">
    <location>
        <begin position="11"/>
        <end position="20"/>
    </location>
</feature>
<proteinExistence type="inferred from homology"/>
<comment type="similarity">
    <text evidence="2">Belongs to the pyruvoyl-dependent arginine decarboxylase family.</text>
</comment>
<dbReference type="PANTHER" id="PTHR40438:SF1">
    <property type="entry name" value="PYRUVOYL-DEPENDENT ARGININE DECARBOXYLASE"/>
    <property type="match status" value="1"/>
</dbReference>
<evidence type="ECO:0000256" key="6">
    <source>
        <dbReference type="ARBA" id="ARBA00023239"/>
    </source>
</evidence>
<dbReference type="Pfam" id="PF01862">
    <property type="entry name" value="PvlArgDC"/>
    <property type="match status" value="1"/>
</dbReference>
<organism evidence="10 11">
    <name type="scientific">Nocardia nova</name>
    <dbReference type="NCBI Taxonomy" id="37330"/>
    <lineage>
        <taxon>Bacteria</taxon>
        <taxon>Bacillati</taxon>
        <taxon>Actinomycetota</taxon>
        <taxon>Actinomycetes</taxon>
        <taxon>Mycobacteriales</taxon>
        <taxon>Nocardiaceae</taxon>
        <taxon>Nocardia</taxon>
    </lineage>
</organism>
<sequence>MLTTHTSLDPLGRRDRDREGPATLTIEIGTATGTGATEVAAFDAALCELGVGEANLIRLSSVIPPRAQVRRTARVRQRIGWGDRLYCVYALGHARSPGATAAAGIGWTLCADGSGAGLFVEHAAETTGQVEDLINASLADMTTARPGRFGPIHTATVAVRADGRDTCALVLAAYRASGWDRP</sequence>
<comment type="cofactor">
    <cofactor evidence="1">
        <name>pyruvate</name>
        <dbReference type="ChEBI" id="CHEBI:15361"/>
    </cofactor>
</comment>
<evidence type="ECO:0000256" key="2">
    <source>
        <dbReference type="ARBA" id="ARBA00008611"/>
    </source>
</evidence>
<dbReference type="Proteomes" id="UP000238356">
    <property type="component" value="Unassembled WGS sequence"/>
</dbReference>
<dbReference type="GO" id="GO:0008792">
    <property type="term" value="F:arginine decarboxylase activity"/>
    <property type="evidence" value="ECO:0007669"/>
    <property type="project" value="UniProtKB-EC"/>
</dbReference>
<dbReference type="InterPro" id="IPR002724">
    <property type="entry name" value="Pyruvoyl-dep_arg_deCO2ase"/>
</dbReference>
<dbReference type="SFLD" id="SFLDG01170">
    <property type="entry name" value="Pyruvoyl-dependent_arginine_de"/>
    <property type="match status" value="1"/>
</dbReference>
<dbReference type="InterPro" id="IPR016104">
    <property type="entry name" value="Pyr-dep_his/arg-deCO2ase"/>
</dbReference>
<protein>
    <recommendedName>
        <fullName evidence="4">Pyruvoyl-dependent arginine decarboxylase AaxB</fullName>
        <ecNumber evidence="3">4.1.1.19</ecNumber>
    </recommendedName>
</protein>
<keyword evidence="6" id="KW-0456">Lyase</keyword>
<dbReference type="InterPro" id="IPR016105">
    <property type="entry name" value="Pyr-dep_his/arg-deCO2ase_sand"/>
</dbReference>